<protein>
    <recommendedName>
        <fullName evidence="3">50S rRNA methyltransferase</fullName>
    </recommendedName>
</protein>
<dbReference type="EMBL" id="CP022132">
    <property type="protein sequence ID" value="ASG67172.1"/>
    <property type="molecule type" value="Genomic_DNA"/>
</dbReference>
<name>A0ABN5AWT7_9GAMM</name>
<organism evidence="1 2">
    <name type="scientific">Francisella halioticida</name>
    <dbReference type="NCBI Taxonomy" id="549298"/>
    <lineage>
        <taxon>Bacteria</taxon>
        <taxon>Pseudomonadati</taxon>
        <taxon>Pseudomonadota</taxon>
        <taxon>Gammaproteobacteria</taxon>
        <taxon>Thiotrichales</taxon>
        <taxon>Francisellaceae</taxon>
        <taxon>Francisella</taxon>
    </lineage>
</organism>
<evidence type="ECO:0000313" key="1">
    <source>
        <dbReference type="EMBL" id="ASG67172.1"/>
    </source>
</evidence>
<accession>A0ABN5AWT7</accession>
<proteinExistence type="predicted"/>
<gene>
    <name evidence="1" type="ORF">CDV26_01130</name>
</gene>
<evidence type="ECO:0008006" key="3">
    <source>
        <dbReference type="Google" id="ProtNLM"/>
    </source>
</evidence>
<dbReference type="Proteomes" id="UP000249910">
    <property type="component" value="Chromosome"/>
</dbReference>
<sequence>MNQLTFLCPFYGNFLKRMSFFCYFLFLSNKASTSPSEFPLDYILSSLLKTIVLKVFDLFFNVSKIGNLASCFFKTFGIHRI</sequence>
<evidence type="ECO:0000313" key="2">
    <source>
        <dbReference type="Proteomes" id="UP000249910"/>
    </source>
</evidence>
<reference evidence="1 2" key="1">
    <citation type="submission" date="2017-06" db="EMBL/GenBank/DDBJ databases">
        <title>Complete genome of Francisella halioticida.</title>
        <authorList>
            <person name="Sjodin A."/>
        </authorList>
    </citation>
    <scope>NUCLEOTIDE SEQUENCE [LARGE SCALE GENOMIC DNA]</scope>
    <source>
        <strain evidence="1 2">DSM 23729</strain>
    </source>
</reference>
<keyword evidence="2" id="KW-1185">Reference proteome</keyword>